<evidence type="ECO:0000313" key="2">
    <source>
        <dbReference type="EMBL" id="CAA9467265.1"/>
    </source>
</evidence>
<protein>
    <recommendedName>
        <fullName evidence="1">SnoaL-like domain-containing protein</fullName>
    </recommendedName>
</protein>
<name>A0A6J4R8L2_9ACTN</name>
<accession>A0A6J4R8L2</accession>
<dbReference type="EMBL" id="CADCVK010000073">
    <property type="protein sequence ID" value="CAA9467265.1"/>
    <property type="molecule type" value="Genomic_DNA"/>
</dbReference>
<feature type="domain" description="SnoaL-like" evidence="1">
    <location>
        <begin position="11"/>
        <end position="134"/>
    </location>
</feature>
<proteinExistence type="predicted"/>
<feature type="non-terminal residue" evidence="2">
    <location>
        <position position="135"/>
    </location>
</feature>
<dbReference type="Gene3D" id="3.10.450.50">
    <property type="match status" value="1"/>
</dbReference>
<dbReference type="AlphaFoldDB" id="A0A6J4R8L2"/>
<dbReference type="Pfam" id="PF13577">
    <property type="entry name" value="SnoaL_4"/>
    <property type="match status" value="1"/>
</dbReference>
<reference evidence="2" key="1">
    <citation type="submission" date="2020-02" db="EMBL/GenBank/DDBJ databases">
        <authorList>
            <person name="Meier V. D."/>
        </authorList>
    </citation>
    <scope>NUCLEOTIDE SEQUENCE</scope>
    <source>
        <strain evidence="2">AVDCRST_MAG12</strain>
    </source>
</reference>
<dbReference type="InterPro" id="IPR032710">
    <property type="entry name" value="NTF2-like_dom_sf"/>
</dbReference>
<organism evidence="2">
    <name type="scientific">uncultured Rubrobacteraceae bacterium</name>
    <dbReference type="NCBI Taxonomy" id="349277"/>
    <lineage>
        <taxon>Bacteria</taxon>
        <taxon>Bacillati</taxon>
        <taxon>Actinomycetota</taxon>
        <taxon>Rubrobacteria</taxon>
        <taxon>Rubrobacterales</taxon>
        <taxon>Rubrobacteraceae</taxon>
        <taxon>environmental samples</taxon>
    </lineage>
</organism>
<sequence>MGAASLEERVQRLEDLEAIRDLMARYSHHVNKGWNGEEVDLDAMPSVFAEDIEWTSWDAGTPESGIERGTEILRKETGRIDFSMHSLTNPIIAVDGDKATGNWLMWIASKRKGFTPNQVFMSLDITYARTARGWF</sequence>
<dbReference type="InterPro" id="IPR037401">
    <property type="entry name" value="SnoaL-like"/>
</dbReference>
<gene>
    <name evidence="2" type="ORF">AVDCRST_MAG12-427</name>
</gene>
<dbReference type="SUPFAM" id="SSF54427">
    <property type="entry name" value="NTF2-like"/>
    <property type="match status" value="1"/>
</dbReference>
<evidence type="ECO:0000259" key="1">
    <source>
        <dbReference type="Pfam" id="PF13577"/>
    </source>
</evidence>